<organism evidence="1 2">
    <name type="scientific">Burkholderia mayonis</name>
    <dbReference type="NCBI Taxonomy" id="1385591"/>
    <lineage>
        <taxon>Bacteria</taxon>
        <taxon>Pseudomonadati</taxon>
        <taxon>Pseudomonadota</taxon>
        <taxon>Betaproteobacteria</taxon>
        <taxon>Burkholderiales</taxon>
        <taxon>Burkholderiaceae</taxon>
        <taxon>Burkholderia</taxon>
        <taxon>pseudomallei group</taxon>
    </lineage>
</organism>
<evidence type="ECO:0000313" key="1">
    <source>
        <dbReference type="EMBL" id="AOJ06775.1"/>
    </source>
</evidence>
<sequence length="99" mass="11072">MSDMTKNLATVIRCRPTERPDAMCDRNMHACGERVRCLRVRDMRVRDTGASNMRVVDAHVATAHVVATHVCDRHRDDTRRTLVTGEGIVQSGALARNIS</sequence>
<proteinExistence type="predicted"/>
<dbReference type="AlphaFoldDB" id="A0A1B4FT13"/>
<gene>
    <name evidence="1" type="ORF">WS71_05140</name>
</gene>
<accession>A0A1B4FT13</accession>
<name>A0A1B4FT13_9BURK</name>
<dbReference type="EMBL" id="CP013388">
    <property type="protein sequence ID" value="AOJ06775.1"/>
    <property type="molecule type" value="Genomic_DNA"/>
</dbReference>
<protein>
    <submittedName>
        <fullName evidence="1">Uncharacterized protein</fullName>
    </submittedName>
</protein>
<dbReference type="Proteomes" id="UP000067711">
    <property type="component" value="Chromosome 2"/>
</dbReference>
<evidence type="ECO:0000313" key="2">
    <source>
        <dbReference type="Proteomes" id="UP000067711"/>
    </source>
</evidence>
<dbReference type="RefSeq" id="WP_066485054.1">
    <property type="nucleotide sequence ID" value="NZ_CP013388.1"/>
</dbReference>
<reference evidence="1 2" key="1">
    <citation type="submission" date="2015-12" db="EMBL/GenBank/DDBJ databases">
        <title>Diversity of Burkholderia near neighbor genomes.</title>
        <authorList>
            <person name="Sahl J."/>
            <person name="Wagner D."/>
            <person name="Keim P."/>
        </authorList>
    </citation>
    <scope>NUCLEOTIDE SEQUENCE [LARGE SCALE GENOMIC DNA]</scope>
    <source>
        <strain evidence="1 2">BDU8</strain>
    </source>
</reference>